<sequence length="245" mass="27724">MSPAVPVETKPASRSTAAQLLREQAYTQLRRMVMLGEIPTGQRLAEETIAEQLQVSRTPVREAFVRLHADRLLKRFTDGGFYVAEIDLFDLRDLYELRLTLELRGITRAAEDGIEHDREALLEIRDDWLAIQADQPAPDGSFIELDESFHLSLLRASGNLALSETLETVNVRIRPVRTYDFLTEDRIESSIAEHLGIVDALLDGQIPLAADRLREHIGASLDVVEQRAADAMRQRSLRSRRSREA</sequence>
<dbReference type="InterPro" id="IPR036390">
    <property type="entry name" value="WH_DNA-bd_sf"/>
</dbReference>
<dbReference type="Pfam" id="PF00392">
    <property type="entry name" value="GntR"/>
    <property type="match status" value="1"/>
</dbReference>
<feature type="domain" description="HTH gntR-type" evidence="4">
    <location>
        <begin position="19"/>
        <end position="86"/>
    </location>
</feature>
<name>A0A6J6PEG8_9ZZZZ</name>
<evidence type="ECO:0000259" key="4">
    <source>
        <dbReference type="PROSITE" id="PS50949"/>
    </source>
</evidence>
<dbReference type="CDD" id="cd07377">
    <property type="entry name" value="WHTH_GntR"/>
    <property type="match status" value="1"/>
</dbReference>
<dbReference type="PROSITE" id="PS50949">
    <property type="entry name" value="HTH_GNTR"/>
    <property type="match status" value="1"/>
</dbReference>
<evidence type="ECO:0000256" key="1">
    <source>
        <dbReference type="ARBA" id="ARBA00023015"/>
    </source>
</evidence>
<dbReference type="InterPro" id="IPR036388">
    <property type="entry name" value="WH-like_DNA-bd_sf"/>
</dbReference>
<gene>
    <name evidence="5" type="ORF">UFOPK2579_00732</name>
</gene>
<dbReference type="InterPro" id="IPR008920">
    <property type="entry name" value="TF_FadR/GntR_C"/>
</dbReference>
<dbReference type="GO" id="GO:0003677">
    <property type="term" value="F:DNA binding"/>
    <property type="evidence" value="ECO:0007669"/>
    <property type="project" value="UniProtKB-KW"/>
</dbReference>
<dbReference type="SUPFAM" id="SSF48008">
    <property type="entry name" value="GntR ligand-binding domain-like"/>
    <property type="match status" value="1"/>
</dbReference>
<protein>
    <submittedName>
        <fullName evidence="5">Unannotated protein</fullName>
    </submittedName>
</protein>
<dbReference type="InterPro" id="IPR011711">
    <property type="entry name" value="GntR_C"/>
</dbReference>
<dbReference type="SUPFAM" id="SSF46785">
    <property type="entry name" value="Winged helix' DNA-binding domain"/>
    <property type="match status" value="1"/>
</dbReference>
<proteinExistence type="predicted"/>
<organism evidence="5">
    <name type="scientific">freshwater metagenome</name>
    <dbReference type="NCBI Taxonomy" id="449393"/>
    <lineage>
        <taxon>unclassified sequences</taxon>
        <taxon>metagenomes</taxon>
        <taxon>ecological metagenomes</taxon>
    </lineage>
</organism>
<dbReference type="InterPro" id="IPR000524">
    <property type="entry name" value="Tscrpt_reg_HTH_GntR"/>
</dbReference>
<dbReference type="PANTHER" id="PTHR43537">
    <property type="entry name" value="TRANSCRIPTIONAL REGULATOR, GNTR FAMILY"/>
    <property type="match status" value="1"/>
</dbReference>
<dbReference type="Pfam" id="PF07729">
    <property type="entry name" value="FCD"/>
    <property type="match status" value="1"/>
</dbReference>
<dbReference type="SMART" id="SM00895">
    <property type="entry name" value="FCD"/>
    <property type="match status" value="1"/>
</dbReference>
<dbReference type="SMART" id="SM00345">
    <property type="entry name" value="HTH_GNTR"/>
    <property type="match status" value="1"/>
</dbReference>
<evidence type="ECO:0000313" key="5">
    <source>
        <dbReference type="EMBL" id="CAB4697139.1"/>
    </source>
</evidence>
<evidence type="ECO:0000256" key="2">
    <source>
        <dbReference type="ARBA" id="ARBA00023125"/>
    </source>
</evidence>
<keyword evidence="3" id="KW-0804">Transcription</keyword>
<reference evidence="5" key="1">
    <citation type="submission" date="2020-05" db="EMBL/GenBank/DDBJ databases">
        <authorList>
            <person name="Chiriac C."/>
            <person name="Salcher M."/>
            <person name="Ghai R."/>
            <person name="Kavagutti S V."/>
        </authorList>
    </citation>
    <scope>NUCLEOTIDE SEQUENCE</scope>
</reference>
<keyword evidence="1" id="KW-0805">Transcription regulation</keyword>
<dbReference type="Gene3D" id="1.20.120.530">
    <property type="entry name" value="GntR ligand-binding domain-like"/>
    <property type="match status" value="1"/>
</dbReference>
<dbReference type="PANTHER" id="PTHR43537:SF45">
    <property type="entry name" value="GNTR FAMILY REGULATORY PROTEIN"/>
    <property type="match status" value="1"/>
</dbReference>
<dbReference type="EMBL" id="CAEZXR010000065">
    <property type="protein sequence ID" value="CAB4697139.1"/>
    <property type="molecule type" value="Genomic_DNA"/>
</dbReference>
<keyword evidence="2" id="KW-0238">DNA-binding</keyword>
<dbReference type="Gene3D" id="1.10.10.10">
    <property type="entry name" value="Winged helix-like DNA-binding domain superfamily/Winged helix DNA-binding domain"/>
    <property type="match status" value="1"/>
</dbReference>
<dbReference type="AlphaFoldDB" id="A0A6J6PEG8"/>
<accession>A0A6J6PEG8</accession>
<dbReference type="GO" id="GO:0003700">
    <property type="term" value="F:DNA-binding transcription factor activity"/>
    <property type="evidence" value="ECO:0007669"/>
    <property type="project" value="InterPro"/>
</dbReference>
<evidence type="ECO:0000256" key="3">
    <source>
        <dbReference type="ARBA" id="ARBA00023163"/>
    </source>
</evidence>